<dbReference type="EMBL" id="AEPV01000053">
    <property type="protein sequence ID" value="EFU73751.1"/>
    <property type="molecule type" value="Genomic_DNA"/>
</dbReference>
<accession>E6LGB8</accession>
<gene>
    <name evidence="1" type="ORF">HMPREF9088_1408</name>
</gene>
<evidence type="ECO:0000313" key="1">
    <source>
        <dbReference type="EMBL" id="EFU73751.1"/>
    </source>
</evidence>
<dbReference type="AlphaFoldDB" id="E6LGB8"/>
<comment type="caution">
    <text evidence="1">The sequence shown here is derived from an EMBL/GenBank/DDBJ whole genome shotgun (WGS) entry which is preliminary data.</text>
</comment>
<protein>
    <submittedName>
        <fullName evidence="1">Uncharacterized protein</fullName>
    </submittedName>
</protein>
<keyword evidence="2" id="KW-1185">Reference proteome</keyword>
<dbReference type="Proteomes" id="UP000010296">
    <property type="component" value="Unassembled WGS sequence"/>
</dbReference>
<proteinExistence type="predicted"/>
<organism evidence="1 2">
    <name type="scientific">Enterococcus italicus (strain DSM 15952 / CCUG 50447 / LMG 22039 / TP 1.5)</name>
    <dbReference type="NCBI Taxonomy" id="888064"/>
    <lineage>
        <taxon>Bacteria</taxon>
        <taxon>Bacillati</taxon>
        <taxon>Bacillota</taxon>
        <taxon>Bacilli</taxon>
        <taxon>Lactobacillales</taxon>
        <taxon>Enterococcaceae</taxon>
        <taxon>Enterococcus</taxon>
    </lineage>
</organism>
<evidence type="ECO:0000313" key="2">
    <source>
        <dbReference type="Proteomes" id="UP000010296"/>
    </source>
</evidence>
<sequence>MLIGARKNSSKIKKINPKRIIASIFCLEKSLFLYEIYSL</sequence>
<name>E6LGB8_ENTI1</name>
<dbReference type="HOGENOM" id="CLU_3309374_0_0_9"/>
<reference evidence="1 2" key="1">
    <citation type="submission" date="2010-12" db="EMBL/GenBank/DDBJ databases">
        <authorList>
            <person name="Muzny D."/>
            <person name="Qin X."/>
            <person name="Deng J."/>
            <person name="Jiang H."/>
            <person name="Liu Y."/>
            <person name="Qu J."/>
            <person name="Song X.-Z."/>
            <person name="Zhang L."/>
            <person name="Thornton R."/>
            <person name="Coyle M."/>
            <person name="Francisco L."/>
            <person name="Jackson L."/>
            <person name="Javaid M."/>
            <person name="Korchina V."/>
            <person name="Kovar C."/>
            <person name="Mata R."/>
            <person name="Mathew T."/>
            <person name="Ngo R."/>
            <person name="Nguyen L."/>
            <person name="Nguyen N."/>
            <person name="Okwuonu G."/>
            <person name="Ongeri F."/>
            <person name="Pham C."/>
            <person name="Simmons D."/>
            <person name="Wilczek-Boney K."/>
            <person name="Hale W."/>
            <person name="Jakkamsetti A."/>
            <person name="Pham P."/>
            <person name="Ruth R."/>
            <person name="San Lucas F."/>
            <person name="Warren J."/>
            <person name="Zhang J."/>
            <person name="Zhao Z."/>
            <person name="Zhou C."/>
            <person name="Zhu D."/>
            <person name="Lee S."/>
            <person name="Bess C."/>
            <person name="Blankenburg K."/>
            <person name="Forbes L."/>
            <person name="Fu Q."/>
            <person name="Gubbala S."/>
            <person name="Hirani K."/>
            <person name="Jayaseelan J.C."/>
            <person name="Lara F."/>
            <person name="Munidasa M."/>
            <person name="Palculict T."/>
            <person name="Patil S."/>
            <person name="Pu L.-L."/>
            <person name="Saada N."/>
            <person name="Tang L."/>
            <person name="Weissenberger G."/>
            <person name="Zhu Y."/>
            <person name="Hemphill L."/>
            <person name="Shang Y."/>
            <person name="Youmans B."/>
            <person name="Ayvaz T."/>
            <person name="Ross M."/>
            <person name="Santibanez J."/>
            <person name="Aqrawi P."/>
            <person name="Gross S."/>
            <person name="Joshi V."/>
            <person name="Fowler G."/>
            <person name="Nazareth L."/>
            <person name="Reid J."/>
            <person name="Worley K."/>
            <person name="Petrosino J."/>
            <person name="Highlander S."/>
            <person name="Gibbs R."/>
        </authorList>
    </citation>
    <scope>NUCLEOTIDE SEQUENCE [LARGE SCALE GENOMIC DNA]</scope>
    <source>
        <strain evidence="2">DSM 15952 / CCUG 50447 / LMG 22039 / TP 1.5</strain>
    </source>
</reference>